<name>A0A6J7AKM4_9ZZZZ</name>
<accession>A0A6J7AKM4</accession>
<proteinExistence type="predicted"/>
<sequence>MRWLVTQEVYATGGVACTSMTSPPAPRPPSTGRVVLFGATGYTGRLTTEAMVRAGLAPVLAGRSAAKLSSLVAELAPFAPLDAAPTWQVADVSDQQSVDALLTGPQDVLVTTVGPFTQLGAPAITAAIRAGASYVDSTGESPFIREVFESYGAQAAITGARLLTAFGYDFVPGNLAGALALQQARAKGAVPTRVEIGYFVGGDSFGMSSGTKASAAAIMLAPSFAFSRGRINTERTARSTSTFQVDGKALDGLSVGGSEHFALPRLDQSLQDVGVYLGWAGKATKAASAASGVMSAAARIPGLSKLIDEGLKAAVGETTGLGPTPRQLSATNSIAVARTFDGVGRSLSSVQIIGPSPYLLTAELLAWAAAMCLVHPTPTGGAFGPVDAFGLDNLVQGCADMGLVPVAT</sequence>
<dbReference type="AlphaFoldDB" id="A0A6J7AKM4"/>
<organism evidence="2">
    <name type="scientific">freshwater metagenome</name>
    <dbReference type="NCBI Taxonomy" id="449393"/>
    <lineage>
        <taxon>unclassified sequences</taxon>
        <taxon>metagenomes</taxon>
        <taxon>ecological metagenomes</taxon>
    </lineage>
</organism>
<protein>
    <submittedName>
        <fullName evidence="2">Unannotated protein</fullName>
    </submittedName>
</protein>
<dbReference type="SUPFAM" id="SSF51735">
    <property type="entry name" value="NAD(P)-binding Rossmann-fold domains"/>
    <property type="match status" value="1"/>
</dbReference>
<feature type="domain" description="Saccharopine dehydrogenase NADP binding" evidence="1">
    <location>
        <begin position="34"/>
        <end position="138"/>
    </location>
</feature>
<dbReference type="PANTHER" id="PTHR43781:SF1">
    <property type="entry name" value="SACCHAROPINE DEHYDROGENASE"/>
    <property type="match status" value="1"/>
</dbReference>
<dbReference type="EMBL" id="CAFABK010000060">
    <property type="protein sequence ID" value="CAB4833327.1"/>
    <property type="molecule type" value="Genomic_DNA"/>
</dbReference>
<gene>
    <name evidence="2" type="ORF">UFOPK3204_01230</name>
</gene>
<reference evidence="2" key="1">
    <citation type="submission" date="2020-05" db="EMBL/GenBank/DDBJ databases">
        <authorList>
            <person name="Chiriac C."/>
            <person name="Salcher M."/>
            <person name="Ghai R."/>
            <person name="Kavagutti S V."/>
        </authorList>
    </citation>
    <scope>NUCLEOTIDE SEQUENCE</scope>
</reference>
<evidence type="ECO:0000313" key="2">
    <source>
        <dbReference type="EMBL" id="CAB4833327.1"/>
    </source>
</evidence>
<dbReference type="Pfam" id="PF03435">
    <property type="entry name" value="Sacchrp_dh_NADP"/>
    <property type="match status" value="1"/>
</dbReference>
<dbReference type="InterPro" id="IPR005097">
    <property type="entry name" value="Sacchrp_dh_NADP-bd"/>
</dbReference>
<dbReference type="InterPro" id="IPR036291">
    <property type="entry name" value="NAD(P)-bd_dom_sf"/>
</dbReference>
<evidence type="ECO:0000259" key="1">
    <source>
        <dbReference type="Pfam" id="PF03435"/>
    </source>
</evidence>
<dbReference type="Gene3D" id="3.40.50.720">
    <property type="entry name" value="NAD(P)-binding Rossmann-like Domain"/>
    <property type="match status" value="1"/>
</dbReference>
<dbReference type="PANTHER" id="PTHR43781">
    <property type="entry name" value="SACCHAROPINE DEHYDROGENASE"/>
    <property type="match status" value="1"/>
</dbReference>